<reference evidence="2" key="1">
    <citation type="journal article" date="2005" name="PLoS Biol.">
        <title>The genomes of Oryza sativa: a history of duplications.</title>
        <authorList>
            <person name="Yu J."/>
            <person name="Wang J."/>
            <person name="Lin W."/>
            <person name="Li S."/>
            <person name="Li H."/>
            <person name="Zhou J."/>
            <person name="Ni P."/>
            <person name="Dong W."/>
            <person name="Hu S."/>
            <person name="Zeng C."/>
            <person name="Zhang J."/>
            <person name="Zhang Y."/>
            <person name="Li R."/>
            <person name="Xu Z."/>
            <person name="Li S."/>
            <person name="Li X."/>
            <person name="Zheng H."/>
            <person name="Cong L."/>
            <person name="Lin L."/>
            <person name="Yin J."/>
            <person name="Geng J."/>
            <person name="Li G."/>
            <person name="Shi J."/>
            <person name="Liu J."/>
            <person name="Lv H."/>
            <person name="Li J."/>
            <person name="Wang J."/>
            <person name="Deng Y."/>
            <person name="Ran L."/>
            <person name="Shi X."/>
            <person name="Wang X."/>
            <person name="Wu Q."/>
            <person name="Li C."/>
            <person name="Ren X."/>
            <person name="Wang J."/>
            <person name="Wang X."/>
            <person name="Li D."/>
            <person name="Liu D."/>
            <person name="Zhang X."/>
            <person name="Ji Z."/>
            <person name="Zhao W."/>
            <person name="Sun Y."/>
            <person name="Zhang Z."/>
            <person name="Bao J."/>
            <person name="Han Y."/>
            <person name="Dong L."/>
            <person name="Ji J."/>
            <person name="Chen P."/>
            <person name="Wu S."/>
            <person name="Liu J."/>
            <person name="Xiao Y."/>
            <person name="Bu D."/>
            <person name="Tan J."/>
            <person name="Yang L."/>
            <person name="Ye C."/>
            <person name="Zhang J."/>
            <person name="Xu J."/>
            <person name="Zhou Y."/>
            <person name="Yu Y."/>
            <person name="Zhang B."/>
            <person name="Zhuang S."/>
            <person name="Wei H."/>
            <person name="Liu B."/>
            <person name="Lei M."/>
            <person name="Yu H."/>
            <person name="Li Y."/>
            <person name="Xu H."/>
            <person name="Wei S."/>
            <person name="He X."/>
            <person name="Fang L."/>
            <person name="Zhang Z."/>
            <person name="Zhang Y."/>
            <person name="Huang X."/>
            <person name="Su Z."/>
            <person name="Tong W."/>
            <person name="Li J."/>
            <person name="Tong Z."/>
            <person name="Li S."/>
            <person name="Ye J."/>
            <person name="Wang L."/>
            <person name="Fang L."/>
            <person name="Lei T."/>
            <person name="Chen C."/>
            <person name="Chen H."/>
            <person name="Xu Z."/>
            <person name="Li H."/>
            <person name="Huang H."/>
            <person name="Zhang F."/>
            <person name="Xu H."/>
            <person name="Li N."/>
            <person name="Zhao C."/>
            <person name="Li S."/>
            <person name="Dong L."/>
            <person name="Huang Y."/>
            <person name="Li L."/>
            <person name="Xi Y."/>
            <person name="Qi Q."/>
            <person name="Li W."/>
            <person name="Zhang B."/>
            <person name="Hu W."/>
            <person name="Zhang Y."/>
            <person name="Tian X."/>
            <person name="Jiao Y."/>
            <person name="Liang X."/>
            <person name="Jin J."/>
            <person name="Gao L."/>
            <person name="Zheng W."/>
            <person name="Hao B."/>
            <person name="Liu S."/>
            <person name="Wang W."/>
            <person name="Yuan L."/>
            <person name="Cao M."/>
            <person name="McDermott J."/>
            <person name="Samudrala R."/>
            <person name="Wang J."/>
            <person name="Wong G.K."/>
            <person name="Yang H."/>
        </authorList>
    </citation>
    <scope>NUCLEOTIDE SEQUENCE [LARGE SCALE GENOMIC DNA]</scope>
</reference>
<sequence length="126" mass="13793">MQAVAWVDVIGEGRSMAKKEQGDIGGGGGGRGCCACGGEAQEAFFRPIPQPSHGVDPSVTPAEITPASPKPHQPKNDFLLKRSYSFSFERHLLAVEASSMVPHLPILALLPQHQRHHRQPKQRWRP</sequence>
<gene>
    <name evidence="2" type="ORF">OsJ_29319</name>
</gene>
<name>A0A8J8XLC4_ORYSJ</name>
<proteinExistence type="predicted"/>
<accession>A0A8J8XLC4</accession>
<evidence type="ECO:0000313" key="2">
    <source>
        <dbReference type="EMBL" id="EEE69683.1"/>
    </source>
</evidence>
<protein>
    <submittedName>
        <fullName evidence="2">Uncharacterized protein</fullName>
    </submittedName>
</protein>
<dbReference type="EMBL" id="CM000146">
    <property type="protein sequence ID" value="EEE69683.1"/>
    <property type="molecule type" value="Genomic_DNA"/>
</dbReference>
<dbReference type="AlphaFoldDB" id="A0A8J8XLC4"/>
<evidence type="ECO:0000256" key="1">
    <source>
        <dbReference type="SAM" id="MobiDB-lite"/>
    </source>
</evidence>
<reference evidence="2" key="2">
    <citation type="submission" date="2008-12" db="EMBL/GenBank/DDBJ databases">
        <title>Improved gene annotation of the rice (Oryza sativa) genomes.</title>
        <authorList>
            <person name="Wang J."/>
            <person name="Li R."/>
            <person name="Fan W."/>
            <person name="Huang Q."/>
            <person name="Zhang J."/>
            <person name="Zhou Y."/>
            <person name="Hu Y."/>
            <person name="Zi S."/>
            <person name="Li J."/>
            <person name="Ni P."/>
            <person name="Zheng H."/>
            <person name="Zhang Y."/>
            <person name="Zhao M."/>
            <person name="Hao Q."/>
            <person name="McDermott J."/>
            <person name="Samudrala R."/>
            <person name="Kristiansen K."/>
            <person name="Wong G.K.-S."/>
        </authorList>
    </citation>
    <scope>NUCLEOTIDE SEQUENCE</scope>
</reference>
<dbReference type="Proteomes" id="UP000007752">
    <property type="component" value="Chromosome 9"/>
</dbReference>
<organism evidence="2">
    <name type="scientific">Oryza sativa subsp. japonica</name>
    <name type="common">Rice</name>
    <dbReference type="NCBI Taxonomy" id="39947"/>
    <lineage>
        <taxon>Eukaryota</taxon>
        <taxon>Viridiplantae</taxon>
        <taxon>Streptophyta</taxon>
        <taxon>Embryophyta</taxon>
        <taxon>Tracheophyta</taxon>
        <taxon>Spermatophyta</taxon>
        <taxon>Magnoliopsida</taxon>
        <taxon>Liliopsida</taxon>
        <taxon>Poales</taxon>
        <taxon>Poaceae</taxon>
        <taxon>BOP clade</taxon>
        <taxon>Oryzoideae</taxon>
        <taxon>Oryzeae</taxon>
        <taxon>Oryzinae</taxon>
        <taxon>Oryza</taxon>
        <taxon>Oryza sativa</taxon>
    </lineage>
</organism>
<feature type="region of interest" description="Disordered" evidence="1">
    <location>
        <begin position="47"/>
        <end position="76"/>
    </location>
</feature>